<dbReference type="SUPFAM" id="SSF100950">
    <property type="entry name" value="NagB/RpiA/CoA transferase-like"/>
    <property type="match status" value="1"/>
</dbReference>
<dbReference type="PANTHER" id="PTHR30363">
    <property type="entry name" value="HTH-TYPE TRANSCRIPTIONAL REGULATOR SRLR-RELATED"/>
    <property type="match status" value="1"/>
</dbReference>
<dbReference type="InterPro" id="IPR014036">
    <property type="entry name" value="DeoR-like_C"/>
</dbReference>
<accession>A0ABV8UG65</accession>
<dbReference type="PROSITE" id="PS00894">
    <property type="entry name" value="HTH_DEOR_1"/>
    <property type="match status" value="1"/>
</dbReference>
<dbReference type="EMBL" id="JBHSCW010000001">
    <property type="protein sequence ID" value="MFC4350274.1"/>
    <property type="molecule type" value="Genomic_DNA"/>
</dbReference>
<dbReference type="Proteomes" id="UP001595799">
    <property type="component" value="Unassembled WGS sequence"/>
</dbReference>
<dbReference type="Pfam" id="PF08220">
    <property type="entry name" value="HTH_DeoR"/>
    <property type="match status" value="1"/>
</dbReference>
<protein>
    <submittedName>
        <fullName evidence="5">DeoR family transcriptional regulator</fullName>
    </submittedName>
</protein>
<evidence type="ECO:0000256" key="2">
    <source>
        <dbReference type="ARBA" id="ARBA00023125"/>
    </source>
</evidence>
<evidence type="ECO:0000313" key="6">
    <source>
        <dbReference type="Proteomes" id="UP001595799"/>
    </source>
</evidence>
<dbReference type="InterPro" id="IPR050313">
    <property type="entry name" value="Carb_Metab_HTH_regulators"/>
</dbReference>
<dbReference type="PROSITE" id="PS51000">
    <property type="entry name" value="HTH_DEOR_2"/>
    <property type="match status" value="1"/>
</dbReference>
<evidence type="ECO:0000259" key="4">
    <source>
        <dbReference type="PROSITE" id="PS51000"/>
    </source>
</evidence>
<proteinExistence type="predicted"/>
<dbReference type="PANTHER" id="PTHR30363:SF8">
    <property type="entry name" value="DEOXYRIBOSE OPERON REPRESSOR"/>
    <property type="match status" value="1"/>
</dbReference>
<comment type="caution">
    <text evidence="5">The sequence shown here is derived from an EMBL/GenBank/DDBJ whole genome shotgun (WGS) entry which is preliminary data.</text>
</comment>
<evidence type="ECO:0000256" key="1">
    <source>
        <dbReference type="ARBA" id="ARBA00023015"/>
    </source>
</evidence>
<dbReference type="SMART" id="SM00420">
    <property type="entry name" value="HTH_DEOR"/>
    <property type="match status" value="1"/>
</dbReference>
<dbReference type="InterPro" id="IPR037171">
    <property type="entry name" value="NagB/RpiA_transferase-like"/>
</dbReference>
<organism evidence="5 6">
    <name type="scientific">Fodinicurvata halophila</name>
    <dbReference type="NCBI Taxonomy" id="1419723"/>
    <lineage>
        <taxon>Bacteria</taxon>
        <taxon>Pseudomonadati</taxon>
        <taxon>Pseudomonadota</taxon>
        <taxon>Alphaproteobacteria</taxon>
        <taxon>Rhodospirillales</taxon>
        <taxon>Rhodovibrionaceae</taxon>
        <taxon>Fodinicurvata</taxon>
    </lineage>
</organism>
<keyword evidence="2" id="KW-0238">DNA-binding</keyword>
<gene>
    <name evidence="5" type="ORF">ACFOW6_01830</name>
</gene>
<dbReference type="SMART" id="SM01134">
    <property type="entry name" value="DeoRC"/>
    <property type="match status" value="1"/>
</dbReference>
<keyword evidence="6" id="KW-1185">Reference proteome</keyword>
<keyword evidence="3" id="KW-0804">Transcription</keyword>
<dbReference type="Pfam" id="PF00455">
    <property type="entry name" value="DeoRC"/>
    <property type="match status" value="1"/>
</dbReference>
<sequence length="258" mass="28377">MNDRTARRLTRLYEALAKGGTLHLSEAARLCGVSEMTIRRDVSASEGAMTFLGGRLVMTRDPQFAPLYDLNKQQDRRAQEKYRLCERAAQFIEDGDSVFIDCGTTLVALIGLLDGFEQLTVVTYALNVANAVANHPNVRLVLLGGLFHASSSSFESEDMTTAIRRIGINKAFISAAGVHWERGVSCFHFHEVLPKQAAISSAEQRFLVVDSSKFGAIRPAIFADLGQFDVLVTSDESRHQLPLSREGIERGGLQFVTA</sequence>
<dbReference type="InterPro" id="IPR018356">
    <property type="entry name" value="Tscrpt_reg_HTH_DeoR_CS"/>
</dbReference>
<dbReference type="InterPro" id="IPR001034">
    <property type="entry name" value="DeoR_HTH"/>
</dbReference>
<feature type="domain" description="HTH deoR-type" evidence="4">
    <location>
        <begin position="5"/>
        <end position="57"/>
    </location>
</feature>
<evidence type="ECO:0000313" key="5">
    <source>
        <dbReference type="EMBL" id="MFC4350274.1"/>
    </source>
</evidence>
<name>A0ABV8UG65_9PROT</name>
<reference evidence="6" key="1">
    <citation type="journal article" date="2019" name="Int. J. Syst. Evol. Microbiol.">
        <title>The Global Catalogue of Microorganisms (GCM) 10K type strain sequencing project: providing services to taxonomists for standard genome sequencing and annotation.</title>
        <authorList>
            <consortium name="The Broad Institute Genomics Platform"/>
            <consortium name="The Broad Institute Genome Sequencing Center for Infectious Disease"/>
            <person name="Wu L."/>
            <person name="Ma J."/>
        </authorList>
    </citation>
    <scope>NUCLEOTIDE SEQUENCE [LARGE SCALE GENOMIC DNA]</scope>
    <source>
        <strain evidence="6">CECT 8472</strain>
    </source>
</reference>
<keyword evidence="1" id="KW-0805">Transcription regulation</keyword>
<evidence type="ECO:0000256" key="3">
    <source>
        <dbReference type="ARBA" id="ARBA00023163"/>
    </source>
</evidence>
<dbReference type="RefSeq" id="WP_382420556.1">
    <property type="nucleotide sequence ID" value="NZ_JBHSCW010000001.1"/>
</dbReference>